<dbReference type="RefSeq" id="XP_020078739.1">
    <property type="nucleotide sequence ID" value="XM_020219461.1"/>
</dbReference>
<evidence type="ECO:0000259" key="4">
    <source>
        <dbReference type="SMART" id="SM01403"/>
    </source>
</evidence>
<dbReference type="GeneID" id="30994011"/>
<dbReference type="GO" id="GO:0005840">
    <property type="term" value="C:ribosome"/>
    <property type="evidence" value="ECO:0007669"/>
    <property type="project" value="UniProtKB-KW"/>
</dbReference>
<dbReference type="EMBL" id="KV454538">
    <property type="protein sequence ID" value="ODV69672.1"/>
    <property type="molecule type" value="Genomic_DNA"/>
</dbReference>
<dbReference type="GO" id="GO:0006412">
    <property type="term" value="P:translation"/>
    <property type="evidence" value="ECO:0007669"/>
    <property type="project" value="InterPro"/>
</dbReference>
<evidence type="ECO:0000256" key="2">
    <source>
        <dbReference type="ARBA" id="ARBA00022980"/>
    </source>
</evidence>
<gene>
    <name evidence="5" type="ORF">HYPBUDRAFT_131880</name>
</gene>
<dbReference type="PANTHER" id="PTHR11700">
    <property type="entry name" value="30S RIBOSOMAL PROTEIN S10 FAMILY MEMBER"/>
    <property type="match status" value="1"/>
</dbReference>
<feature type="domain" description="Small ribosomal subunit protein uS10" evidence="4">
    <location>
        <begin position="111"/>
        <end position="208"/>
    </location>
</feature>
<dbReference type="Gene3D" id="3.30.70.600">
    <property type="entry name" value="Ribosomal protein S10 domain"/>
    <property type="match status" value="1"/>
</dbReference>
<evidence type="ECO:0000256" key="1">
    <source>
        <dbReference type="ARBA" id="ARBA00007102"/>
    </source>
</evidence>
<organism evidence="5 6">
    <name type="scientific">Hyphopichia burtonii NRRL Y-1933</name>
    <dbReference type="NCBI Taxonomy" id="984485"/>
    <lineage>
        <taxon>Eukaryota</taxon>
        <taxon>Fungi</taxon>
        <taxon>Dikarya</taxon>
        <taxon>Ascomycota</taxon>
        <taxon>Saccharomycotina</taxon>
        <taxon>Pichiomycetes</taxon>
        <taxon>Debaryomycetaceae</taxon>
        <taxon>Hyphopichia</taxon>
    </lineage>
</organism>
<dbReference type="Proteomes" id="UP000095085">
    <property type="component" value="Unassembled WGS sequence"/>
</dbReference>
<evidence type="ECO:0000313" key="5">
    <source>
        <dbReference type="EMBL" id="ODV69672.1"/>
    </source>
</evidence>
<dbReference type="AlphaFoldDB" id="A0A1E4RQX1"/>
<dbReference type="STRING" id="984485.A0A1E4RQX1"/>
<dbReference type="SMART" id="SM01403">
    <property type="entry name" value="Ribosomal_S10"/>
    <property type="match status" value="1"/>
</dbReference>
<comment type="similarity">
    <text evidence="1">Belongs to the universal ribosomal protein uS10 family.</text>
</comment>
<reference evidence="6" key="1">
    <citation type="submission" date="2016-05" db="EMBL/GenBank/DDBJ databases">
        <title>Comparative genomics of biotechnologically important yeasts.</title>
        <authorList>
            <consortium name="DOE Joint Genome Institute"/>
            <person name="Riley R."/>
            <person name="Haridas S."/>
            <person name="Wolfe K.H."/>
            <person name="Lopes M.R."/>
            <person name="Hittinger C.T."/>
            <person name="Goker M."/>
            <person name="Salamov A."/>
            <person name="Wisecaver J."/>
            <person name="Long T.M."/>
            <person name="Aerts A.L."/>
            <person name="Barry K."/>
            <person name="Choi C."/>
            <person name="Clum A."/>
            <person name="Coughlan A.Y."/>
            <person name="Deshpande S."/>
            <person name="Douglass A.P."/>
            <person name="Hanson S.J."/>
            <person name="Klenk H.-P."/>
            <person name="Labutti K."/>
            <person name="Lapidus A."/>
            <person name="Lindquist E."/>
            <person name="Lipzen A."/>
            <person name="Meier-Kolthoff J.P."/>
            <person name="Ohm R.A."/>
            <person name="Otillar R.P."/>
            <person name="Pangilinan J."/>
            <person name="Peng Y."/>
            <person name="Rokas A."/>
            <person name="Rosa C.A."/>
            <person name="Scheuner C."/>
            <person name="Sibirny A.A."/>
            <person name="Slot J.C."/>
            <person name="Stielow J.B."/>
            <person name="Sun H."/>
            <person name="Kurtzman C.P."/>
            <person name="Blackwell M."/>
            <person name="Grigoriev I.V."/>
            <person name="Jeffries T.W."/>
        </authorList>
    </citation>
    <scope>NUCLEOTIDE SEQUENCE [LARGE SCALE GENOMIC DNA]</scope>
    <source>
        <strain evidence="6">NRRL Y-1933</strain>
    </source>
</reference>
<keyword evidence="2" id="KW-0689">Ribosomal protein</keyword>
<evidence type="ECO:0000313" key="6">
    <source>
        <dbReference type="Proteomes" id="UP000095085"/>
    </source>
</evidence>
<dbReference type="InterPro" id="IPR036838">
    <property type="entry name" value="Ribosomal_uS10_dom_sf"/>
</dbReference>
<keyword evidence="3" id="KW-0687">Ribonucleoprotein</keyword>
<evidence type="ECO:0000256" key="3">
    <source>
        <dbReference type="ARBA" id="ARBA00023274"/>
    </source>
</evidence>
<dbReference type="OrthoDB" id="366214at2759"/>
<proteinExistence type="inferred from homology"/>
<accession>A0A1E4RQX1</accession>
<dbReference type="InterPro" id="IPR001848">
    <property type="entry name" value="Ribosomal_uS10"/>
</dbReference>
<dbReference type="GO" id="GO:1990904">
    <property type="term" value="C:ribonucleoprotein complex"/>
    <property type="evidence" value="ECO:0007669"/>
    <property type="project" value="UniProtKB-KW"/>
</dbReference>
<name>A0A1E4RQX1_9ASCO</name>
<sequence length="265" mass="30327">MIRGVLPRSRMLGFCVPKRGFSSFSGLCNKAAESAKKFDSPQEHIAKKQLEQIEEQAYQESLLNDEFEYAPKYLSSENIDPLSGRPMPINVELLKYKPITLPQTHGHQAAQIKFKSFDQESLTRASEFAGRAAFYLGIPCKNVQPLKTERRLYTVIRSPFAQAKSKENFHRVTYQCKLTAFDANPEVIELWLSFINKYAIEGVEYKASIHTREGLDFVDKLDKLTSEDLKLPEAYADLDDPISAKVQQILKSEDFKKFFDQDAKK</sequence>
<keyword evidence="6" id="KW-1185">Reference proteome</keyword>
<dbReference type="InterPro" id="IPR027486">
    <property type="entry name" value="Ribosomal_uS10_dom"/>
</dbReference>
<dbReference type="Pfam" id="PF00338">
    <property type="entry name" value="Ribosomal_S10"/>
    <property type="match status" value="1"/>
</dbReference>
<protein>
    <recommendedName>
        <fullName evidence="4">Small ribosomal subunit protein uS10 domain-containing protein</fullName>
    </recommendedName>
</protein>
<dbReference type="GO" id="GO:0003735">
    <property type="term" value="F:structural constituent of ribosome"/>
    <property type="evidence" value="ECO:0007669"/>
    <property type="project" value="InterPro"/>
</dbReference>
<dbReference type="SUPFAM" id="SSF54999">
    <property type="entry name" value="Ribosomal protein S10"/>
    <property type="match status" value="1"/>
</dbReference>